<dbReference type="EMBL" id="MH785229">
    <property type="protein sequence ID" value="AYK27814.1"/>
    <property type="molecule type" value="Genomic_DNA"/>
</dbReference>
<name>A0A499S2N9_STAAU</name>
<organism evidence="3">
    <name type="scientific">Staphylococcus aureus</name>
    <dbReference type="NCBI Taxonomy" id="1280"/>
    <lineage>
        <taxon>Bacteria</taxon>
        <taxon>Bacillati</taxon>
        <taxon>Bacillota</taxon>
        <taxon>Bacilli</taxon>
        <taxon>Bacillales</taxon>
        <taxon>Staphylococcaceae</taxon>
        <taxon>Staphylococcus</taxon>
    </lineage>
</organism>
<gene>
    <name evidence="3" type="ORF">BJL72_k00145</name>
</gene>
<dbReference type="InterPro" id="IPR000989">
    <property type="entry name" value="Rep"/>
</dbReference>
<dbReference type="GO" id="GO:0003677">
    <property type="term" value="F:DNA binding"/>
    <property type="evidence" value="ECO:0007669"/>
    <property type="project" value="InterPro"/>
</dbReference>
<keyword evidence="3" id="KW-0614">Plasmid</keyword>
<reference evidence="3" key="1">
    <citation type="journal article" date="2019" name="Front. Microbiol.">
        <title>Prevalence of Antibiotic and Heavy Metal Resistance Determinants and Virulence-Related Genetic Elements in Plasmids of Staphylococcus aureus.</title>
        <authorList>
            <person name="Bukowski M."/>
            <person name="Piwowarczyk R."/>
            <person name="Madry A."/>
            <person name="Zagorski-Przybylo R."/>
            <person name="Hydzik M."/>
            <person name="Wladyka B."/>
        </authorList>
    </citation>
    <scope>NUCLEOTIDE SEQUENCE</scope>
    <source>
        <strain evidence="3">Pa3</strain>
        <plasmid evidence="3">pPA3</plasmid>
    </source>
</reference>
<accession>A0A499S2N9</accession>
<dbReference type="AlphaFoldDB" id="A0A499S2N9"/>
<geneLocation type="plasmid" evidence="3">
    <name>pPA3</name>
</geneLocation>
<proteinExistence type="inferred from homology"/>
<evidence type="ECO:0000256" key="2">
    <source>
        <dbReference type="ARBA" id="ARBA00022705"/>
    </source>
</evidence>
<protein>
    <submittedName>
        <fullName evidence="3">Replication protein</fullName>
    </submittedName>
</protein>
<evidence type="ECO:0000313" key="3">
    <source>
        <dbReference type="EMBL" id="AYK27814.1"/>
    </source>
</evidence>
<sequence>MVANGYSDNILVKLFISEIVHTEDSFLLKLYYKFNFATEPKNVYDGEELNKSLSDMAQGFRRMMQYKKINKNLVGFMRATEVTINNKDNSYNQHMHVLVCVEPTYFKNTENYVNQKQWIQFWKKAMKLDYDPNVKVQMIRPKNKYKSDIQSAIDETAKYPVKDTDFMTDDEEKNLKRLSDLEEGLHRKRLISYGGLLKEIHKKLNLDDTEEGDLIHTDDDEKADEDGFSIIAMWNWERKNYFIKE</sequence>
<keyword evidence="2" id="KW-0235">DNA replication</keyword>
<dbReference type="Pfam" id="PF01446">
    <property type="entry name" value="Rep_1"/>
    <property type="match status" value="1"/>
</dbReference>
<dbReference type="GO" id="GO:0006260">
    <property type="term" value="P:DNA replication"/>
    <property type="evidence" value="ECO:0007669"/>
    <property type="project" value="UniProtKB-KW"/>
</dbReference>
<comment type="similarity">
    <text evidence="1">Belongs to the Gram-positive plasmids replication protein type 1 family.</text>
</comment>
<evidence type="ECO:0000256" key="1">
    <source>
        <dbReference type="ARBA" id="ARBA00008909"/>
    </source>
</evidence>